<evidence type="ECO:0008006" key="4">
    <source>
        <dbReference type="Google" id="ProtNLM"/>
    </source>
</evidence>
<feature type="region of interest" description="Disordered" evidence="1">
    <location>
        <begin position="288"/>
        <end position="316"/>
    </location>
</feature>
<proteinExistence type="predicted"/>
<dbReference type="Gene3D" id="3.40.50.1820">
    <property type="entry name" value="alpha/beta hydrolase"/>
    <property type="match status" value="1"/>
</dbReference>
<comment type="caution">
    <text evidence="2">The sequence shown here is derived from an EMBL/GenBank/DDBJ whole genome shotgun (WGS) entry which is preliminary data.</text>
</comment>
<dbReference type="SUPFAM" id="SSF53474">
    <property type="entry name" value="alpha/beta-Hydrolases"/>
    <property type="match status" value="1"/>
</dbReference>
<organism evidence="2 3">
    <name type="scientific">Methylobacterium frigidaeris</name>
    <dbReference type="NCBI Taxonomy" id="2038277"/>
    <lineage>
        <taxon>Bacteria</taxon>
        <taxon>Pseudomonadati</taxon>
        <taxon>Pseudomonadota</taxon>
        <taxon>Alphaproteobacteria</taxon>
        <taxon>Hyphomicrobiales</taxon>
        <taxon>Methylobacteriaceae</taxon>
        <taxon>Methylobacterium</taxon>
    </lineage>
</organism>
<gene>
    <name evidence="2" type="ORF">MPEAHAMD_6010</name>
</gene>
<reference evidence="2" key="2">
    <citation type="submission" date="2021-08" db="EMBL/GenBank/DDBJ databases">
        <authorList>
            <person name="Tani A."/>
            <person name="Ola A."/>
            <person name="Ogura Y."/>
            <person name="Katsura K."/>
            <person name="Hayashi T."/>
        </authorList>
    </citation>
    <scope>NUCLEOTIDE SEQUENCE</scope>
    <source>
        <strain evidence="2">JCM 32048</strain>
    </source>
</reference>
<evidence type="ECO:0000313" key="3">
    <source>
        <dbReference type="Proteomes" id="UP001055286"/>
    </source>
</evidence>
<evidence type="ECO:0000256" key="1">
    <source>
        <dbReference type="SAM" id="MobiDB-lite"/>
    </source>
</evidence>
<keyword evidence="3" id="KW-1185">Reference proteome</keyword>
<dbReference type="EMBL" id="BPQJ01000048">
    <property type="protein sequence ID" value="GJD65814.1"/>
    <property type="molecule type" value="Genomic_DNA"/>
</dbReference>
<dbReference type="AlphaFoldDB" id="A0AA37M872"/>
<evidence type="ECO:0000313" key="2">
    <source>
        <dbReference type="EMBL" id="GJD65814.1"/>
    </source>
</evidence>
<dbReference type="Proteomes" id="UP001055286">
    <property type="component" value="Unassembled WGS sequence"/>
</dbReference>
<protein>
    <recommendedName>
        <fullName evidence="4">Alpha/beta hydrolase</fullName>
    </recommendedName>
</protein>
<accession>A0AA37M872</accession>
<dbReference type="InterPro" id="IPR029058">
    <property type="entry name" value="AB_hydrolase_fold"/>
</dbReference>
<sequence length="316" mass="33936">MPVVLALVTALVRPSAAEPLPLGRSDREVAVADRVMRVAVYRPDCRDIERLIVVFHGSDRNPVLARDNAVPIAEAGCALIVAPLFDAERFGRWAYQFGGVGDVVEAAGRRRFRFRPPDATTGALVLALVDHLRREAGRPWIPYVLLGHSAGAQFLSRFAALEQNAASRIVVANPGSHVTPDLAVRFPYGLGGIPDPPGGEGALRRYLAAPLVIIAAERDVGRAGLLKTPGAERQGQTRRERAMSTFEAARRAAAGRDWAFGWKLVIVGGLGHGSGRLYARPETAEAVLGSSPRQRETPDIGLLPHNPRGGGVDIIR</sequence>
<name>A0AA37M872_9HYPH</name>
<reference evidence="2" key="1">
    <citation type="journal article" date="2016" name="Front. Microbiol.">
        <title>Genome Sequence of the Piezophilic, Mesophilic Sulfate-Reducing Bacterium Desulfovibrio indicus J2T.</title>
        <authorList>
            <person name="Cao J."/>
            <person name="Maignien L."/>
            <person name="Shao Z."/>
            <person name="Alain K."/>
            <person name="Jebbar M."/>
        </authorList>
    </citation>
    <scope>NUCLEOTIDE SEQUENCE</scope>
    <source>
        <strain evidence="2">JCM 32048</strain>
    </source>
</reference>